<sequence>MGKLCLLVRAVSLLLVLVSSPEPVLASPSPPPARRRYGSIFSLGDSYADTGNGPVAFGWHSIANPVMRPPYGSTFFGRPTGRNCDGRLPIDFLAESLGLPLVPPFLARNGTATFRRGANFAVGGATALDTSFFHRWDPPGGSVFPLNTSLGVQMRWFESLKPSLCGTTKQCKELFGRSLFFVGAFGVNDYLLSLVAKSIDEVRSFVPGVVRTISMAVERLIRHGATTLVIPGVIPLGCAPPVLVTFADPDPAGYDPRTGCLKAINDLAAHHNALLREALRELQAKQHPAGAVTVVYADFFRPVIEMVTSPAKFGFEDDVLTLCYGGPGRFNYNKQVFCGDPGSIRCRDPSARLFWDGVHLTEAAYRHVAAGWLSSIESPGSSAGAGTNRTMAPTALGRLL</sequence>
<dbReference type="OrthoDB" id="1600564at2759"/>
<dbReference type="Gene3D" id="3.40.50.1110">
    <property type="entry name" value="SGNH hydrolase"/>
    <property type="match status" value="1"/>
</dbReference>
<gene>
    <name evidence="7" type="ORF">PVAP13_5KG020900</name>
</gene>
<feature type="chain" id="PRO_5035768322" description="GDSL esterase/lipase" evidence="6">
    <location>
        <begin position="27"/>
        <end position="400"/>
    </location>
</feature>
<dbReference type="InterPro" id="IPR001087">
    <property type="entry name" value="GDSL"/>
</dbReference>
<accession>A0A8T0SBC6</accession>
<keyword evidence="4" id="KW-0325">Glycoprotein</keyword>
<dbReference type="PANTHER" id="PTHR22835:SF565">
    <property type="entry name" value="GDSL ESTERASE_LIPASE"/>
    <property type="match status" value="1"/>
</dbReference>
<evidence type="ECO:0008006" key="9">
    <source>
        <dbReference type="Google" id="ProtNLM"/>
    </source>
</evidence>
<organism evidence="7 8">
    <name type="scientific">Panicum virgatum</name>
    <name type="common">Blackwell switchgrass</name>
    <dbReference type="NCBI Taxonomy" id="38727"/>
    <lineage>
        <taxon>Eukaryota</taxon>
        <taxon>Viridiplantae</taxon>
        <taxon>Streptophyta</taxon>
        <taxon>Embryophyta</taxon>
        <taxon>Tracheophyta</taxon>
        <taxon>Spermatophyta</taxon>
        <taxon>Magnoliopsida</taxon>
        <taxon>Liliopsida</taxon>
        <taxon>Poales</taxon>
        <taxon>Poaceae</taxon>
        <taxon>PACMAD clade</taxon>
        <taxon>Panicoideae</taxon>
        <taxon>Panicodae</taxon>
        <taxon>Paniceae</taxon>
        <taxon>Panicinae</taxon>
        <taxon>Panicum</taxon>
        <taxon>Panicum sect. Hiantes</taxon>
    </lineage>
</organism>
<keyword evidence="3" id="KW-0378">Hydrolase</keyword>
<dbReference type="InterPro" id="IPR036514">
    <property type="entry name" value="SGNH_hydro_sf"/>
</dbReference>
<name>A0A8T0SBC6_PANVG</name>
<evidence type="ECO:0000256" key="6">
    <source>
        <dbReference type="SAM" id="SignalP"/>
    </source>
</evidence>
<dbReference type="PANTHER" id="PTHR22835">
    <property type="entry name" value="ZINC FINGER FYVE DOMAIN CONTAINING PROTEIN"/>
    <property type="match status" value="1"/>
</dbReference>
<dbReference type="Proteomes" id="UP000823388">
    <property type="component" value="Chromosome 5K"/>
</dbReference>
<evidence type="ECO:0000256" key="5">
    <source>
        <dbReference type="SAM" id="MobiDB-lite"/>
    </source>
</evidence>
<dbReference type="Pfam" id="PF00657">
    <property type="entry name" value="Lipase_GDSL"/>
    <property type="match status" value="1"/>
</dbReference>
<dbReference type="CDD" id="cd01837">
    <property type="entry name" value="SGNH_plant_lipase_like"/>
    <property type="match status" value="1"/>
</dbReference>
<dbReference type="GO" id="GO:0016788">
    <property type="term" value="F:hydrolase activity, acting on ester bonds"/>
    <property type="evidence" value="ECO:0007669"/>
    <property type="project" value="InterPro"/>
</dbReference>
<feature type="region of interest" description="Disordered" evidence="5">
    <location>
        <begin position="379"/>
        <end position="400"/>
    </location>
</feature>
<dbReference type="InterPro" id="IPR035669">
    <property type="entry name" value="SGNH_plant_lipase-like"/>
</dbReference>
<keyword evidence="8" id="KW-1185">Reference proteome</keyword>
<protein>
    <recommendedName>
        <fullName evidence="9">GDSL esterase/lipase</fullName>
    </recommendedName>
</protein>
<evidence type="ECO:0000256" key="4">
    <source>
        <dbReference type="ARBA" id="ARBA00023180"/>
    </source>
</evidence>
<keyword evidence="2 6" id="KW-0732">Signal</keyword>
<evidence type="ECO:0000256" key="3">
    <source>
        <dbReference type="ARBA" id="ARBA00022801"/>
    </source>
</evidence>
<comment type="similarity">
    <text evidence="1">Belongs to the 'GDSL' lipolytic enzyme family.</text>
</comment>
<feature type="compositionally biased region" description="Polar residues" evidence="5">
    <location>
        <begin position="379"/>
        <end position="391"/>
    </location>
</feature>
<evidence type="ECO:0000313" key="8">
    <source>
        <dbReference type="Proteomes" id="UP000823388"/>
    </source>
</evidence>
<evidence type="ECO:0000256" key="1">
    <source>
        <dbReference type="ARBA" id="ARBA00008668"/>
    </source>
</evidence>
<evidence type="ECO:0000256" key="2">
    <source>
        <dbReference type="ARBA" id="ARBA00022729"/>
    </source>
</evidence>
<comment type="caution">
    <text evidence="7">The sequence shown here is derived from an EMBL/GenBank/DDBJ whole genome shotgun (WGS) entry which is preliminary data.</text>
</comment>
<feature type="signal peptide" evidence="6">
    <location>
        <begin position="1"/>
        <end position="26"/>
    </location>
</feature>
<proteinExistence type="inferred from homology"/>
<reference evidence="7" key="1">
    <citation type="submission" date="2020-05" db="EMBL/GenBank/DDBJ databases">
        <title>WGS assembly of Panicum virgatum.</title>
        <authorList>
            <person name="Lovell J.T."/>
            <person name="Jenkins J."/>
            <person name="Shu S."/>
            <person name="Juenger T.E."/>
            <person name="Schmutz J."/>
        </authorList>
    </citation>
    <scope>NUCLEOTIDE SEQUENCE</scope>
    <source>
        <strain evidence="7">AP13</strain>
    </source>
</reference>
<dbReference type="EMBL" id="CM029045">
    <property type="protein sequence ID" value="KAG2594794.1"/>
    <property type="molecule type" value="Genomic_DNA"/>
</dbReference>
<dbReference type="SUPFAM" id="SSF52266">
    <property type="entry name" value="SGNH hydrolase"/>
    <property type="match status" value="1"/>
</dbReference>
<dbReference type="AlphaFoldDB" id="A0A8T0SBC6"/>
<evidence type="ECO:0000313" key="7">
    <source>
        <dbReference type="EMBL" id="KAG2594794.1"/>
    </source>
</evidence>